<sequence length="52" mass="5592">MLDEVAAGLRLLEGPLDHRGGAPRSAQVRIGWVEKNPRVNLSGRRIFGTAPG</sequence>
<organism evidence="1 2">
    <name type="scientific">Rhodococcus tibetensis</name>
    <dbReference type="NCBI Taxonomy" id="2965064"/>
    <lineage>
        <taxon>Bacteria</taxon>
        <taxon>Bacillati</taxon>
        <taxon>Actinomycetota</taxon>
        <taxon>Actinomycetes</taxon>
        <taxon>Mycobacteriales</taxon>
        <taxon>Nocardiaceae</taxon>
        <taxon>Rhodococcus</taxon>
    </lineage>
</organism>
<gene>
    <name evidence="1" type="ORF">NOF53_26870</name>
</gene>
<dbReference type="EMBL" id="JANFQF010000038">
    <property type="protein sequence ID" value="MCQ4122731.1"/>
    <property type="molecule type" value="Genomic_DNA"/>
</dbReference>
<proteinExistence type="predicted"/>
<dbReference type="RefSeq" id="WP_255974639.1">
    <property type="nucleotide sequence ID" value="NZ_JANFQF010000038.1"/>
</dbReference>
<evidence type="ECO:0000313" key="2">
    <source>
        <dbReference type="Proteomes" id="UP001524501"/>
    </source>
</evidence>
<dbReference type="Proteomes" id="UP001524501">
    <property type="component" value="Unassembled WGS sequence"/>
</dbReference>
<comment type="caution">
    <text evidence="1">The sequence shown here is derived from an EMBL/GenBank/DDBJ whole genome shotgun (WGS) entry which is preliminary data.</text>
</comment>
<name>A0ABT1QKC2_9NOCA</name>
<protein>
    <submittedName>
        <fullName evidence="1">Uncharacterized protein</fullName>
    </submittedName>
</protein>
<evidence type="ECO:0000313" key="1">
    <source>
        <dbReference type="EMBL" id="MCQ4122731.1"/>
    </source>
</evidence>
<accession>A0ABT1QKC2</accession>
<keyword evidence="2" id="KW-1185">Reference proteome</keyword>
<reference evidence="1 2" key="1">
    <citation type="submission" date="2022-07" db="EMBL/GenBank/DDBJ databases">
        <title>Degradation activity of malathion, p-nitrophenol and potential low-temperature adaptation strategy of Rhodococcus sp. FXJ9.536.</title>
        <authorList>
            <person name="Huang J."/>
            <person name="Huang Y."/>
        </authorList>
    </citation>
    <scope>NUCLEOTIDE SEQUENCE [LARGE SCALE GENOMIC DNA]</scope>
    <source>
        <strain evidence="1 2">FXJ9.536</strain>
    </source>
</reference>